<dbReference type="Pfam" id="PF13472">
    <property type="entry name" value="Lipase_GDSL_2"/>
    <property type="match status" value="1"/>
</dbReference>
<dbReference type="InterPro" id="IPR013830">
    <property type="entry name" value="SGNH_hydro"/>
</dbReference>
<organism evidence="2 3">
    <name type="scientific">Clostridium intestinale DSM 6191</name>
    <dbReference type="NCBI Taxonomy" id="1121320"/>
    <lineage>
        <taxon>Bacteria</taxon>
        <taxon>Bacillati</taxon>
        <taxon>Bacillota</taxon>
        <taxon>Clostridia</taxon>
        <taxon>Eubacteriales</taxon>
        <taxon>Clostridiaceae</taxon>
        <taxon>Clostridium</taxon>
    </lineage>
</organism>
<dbReference type="PANTHER" id="PTHR30383">
    <property type="entry name" value="THIOESTERASE 1/PROTEASE 1/LYSOPHOSPHOLIPASE L1"/>
    <property type="match status" value="1"/>
</dbReference>
<dbReference type="InterPro" id="IPR051532">
    <property type="entry name" value="Ester_Hydrolysis_Enzymes"/>
</dbReference>
<feature type="domain" description="SGNH hydrolase-type esterase" evidence="1">
    <location>
        <begin position="39"/>
        <end position="206"/>
    </location>
</feature>
<dbReference type="InterPro" id="IPR036514">
    <property type="entry name" value="SGNH_hydro_sf"/>
</dbReference>
<evidence type="ECO:0000313" key="2">
    <source>
        <dbReference type="EMBL" id="SHH98513.1"/>
    </source>
</evidence>
<evidence type="ECO:0000313" key="3">
    <source>
        <dbReference type="Proteomes" id="UP000184241"/>
    </source>
</evidence>
<protein>
    <submittedName>
        <fullName evidence="2">Lysophospholipase L1</fullName>
    </submittedName>
</protein>
<gene>
    <name evidence="2" type="ORF">SAMN02745941_01391</name>
</gene>
<accession>A0A1M5XGZ2</accession>
<dbReference type="RefSeq" id="WP_073018067.1">
    <property type="nucleotide sequence ID" value="NZ_FQXU01000005.1"/>
</dbReference>
<dbReference type="Gene3D" id="3.40.50.1110">
    <property type="entry name" value="SGNH hydrolase"/>
    <property type="match status" value="1"/>
</dbReference>
<dbReference type="GO" id="GO:0004622">
    <property type="term" value="F:phosphatidylcholine lysophospholipase activity"/>
    <property type="evidence" value="ECO:0007669"/>
    <property type="project" value="TreeGrafter"/>
</dbReference>
<proteinExistence type="predicted"/>
<evidence type="ECO:0000259" key="1">
    <source>
        <dbReference type="Pfam" id="PF13472"/>
    </source>
</evidence>
<reference evidence="2 3" key="1">
    <citation type="submission" date="2016-11" db="EMBL/GenBank/DDBJ databases">
        <authorList>
            <person name="Jaros S."/>
            <person name="Januszkiewicz K."/>
            <person name="Wedrychowicz H."/>
        </authorList>
    </citation>
    <scope>NUCLEOTIDE SEQUENCE [LARGE SCALE GENOMIC DNA]</scope>
    <source>
        <strain evidence="2 3">DSM 6191</strain>
    </source>
</reference>
<dbReference type="SUPFAM" id="SSF52266">
    <property type="entry name" value="SGNH hydrolase"/>
    <property type="match status" value="1"/>
</dbReference>
<dbReference type="EMBL" id="FQXU01000005">
    <property type="protein sequence ID" value="SHH98513.1"/>
    <property type="molecule type" value="Genomic_DNA"/>
</dbReference>
<name>A0A1M5XGZ2_9CLOT</name>
<dbReference type="PANTHER" id="PTHR30383:SF5">
    <property type="entry name" value="SGNH HYDROLASE-TYPE ESTERASE DOMAIN-CONTAINING PROTEIN"/>
    <property type="match status" value="1"/>
</dbReference>
<dbReference type="AlphaFoldDB" id="A0A1M5XGZ2"/>
<dbReference type="Proteomes" id="UP000184241">
    <property type="component" value="Unassembled WGS sequence"/>
</dbReference>
<sequence>MREDMKYNDGLYQLRENQIDLIKRIMINNKEAIPGGVVFYGDSITELYDIDKFYTEINIKYNSGVGGFTSETLLWIIDEGVIKYKPKVVVLGVGTNDLGNASMRSPRDISYNIQELIRMISNNLEGVEIIVLSVHPCDEESNGPKAGKVLRSNRIIKALNEEIELICKRFDNVSFKNVFDVLYNKESGNIYDEYTTDGLHLTEEAYVRLTKEIKPLIIEKSLS</sequence>